<feature type="transmembrane region" description="Helical" evidence="1">
    <location>
        <begin position="128"/>
        <end position="148"/>
    </location>
</feature>
<dbReference type="InterPro" id="IPR004704">
    <property type="entry name" value="PTS_IID_man"/>
</dbReference>
<feature type="transmembrane region" description="Helical" evidence="1">
    <location>
        <begin position="154"/>
        <end position="176"/>
    </location>
</feature>
<keyword evidence="1" id="KW-1133">Transmembrane helix</keyword>
<dbReference type="GO" id="GO:0009401">
    <property type="term" value="P:phosphoenolpyruvate-dependent sugar phosphotransferase system"/>
    <property type="evidence" value="ECO:0007669"/>
    <property type="project" value="InterPro"/>
</dbReference>
<protein>
    <submittedName>
        <fullName evidence="2">PTS system mannose/fructose/sorbose family transporter subunit IID</fullName>
    </submittedName>
</protein>
<dbReference type="PANTHER" id="PTHR32502">
    <property type="entry name" value="N-ACETYLGALACTOSAMINE PERMEASE II COMPONENT-RELATED"/>
    <property type="match status" value="1"/>
</dbReference>
<dbReference type="Pfam" id="PF03613">
    <property type="entry name" value="EIID-AGA"/>
    <property type="match status" value="1"/>
</dbReference>
<dbReference type="PROSITE" id="PS51108">
    <property type="entry name" value="PTS_EIID"/>
    <property type="match status" value="1"/>
</dbReference>
<accession>A0A7S7RUB9</accession>
<organism evidence="2 3">
    <name type="scientific">Thermophilibacter immobilis</name>
    <dbReference type="NCBI Taxonomy" id="2779519"/>
    <lineage>
        <taxon>Bacteria</taxon>
        <taxon>Bacillati</taxon>
        <taxon>Actinomycetota</taxon>
        <taxon>Coriobacteriia</taxon>
        <taxon>Coriobacteriales</taxon>
        <taxon>Atopobiaceae</taxon>
        <taxon>Thermophilibacter</taxon>
    </lineage>
</organism>
<dbReference type="KEGG" id="tio:INP52_08540"/>
<keyword evidence="3" id="KW-1185">Reference proteome</keyword>
<feature type="transmembrane region" description="Helical" evidence="1">
    <location>
        <begin position="236"/>
        <end position="255"/>
    </location>
</feature>
<proteinExistence type="predicted"/>
<keyword evidence="1" id="KW-0812">Transmembrane</keyword>
<evidence type="ECO:0000313" key="2">
    <source>
        <dbReference type="EMBL" id="QOY60438.1"/>
    </source>
</evidence>
<reference evidence="2 3" key="1">
    <citation type="submission" date="2020-10" db="EMBL/GenBank/DDBJ databases">
        <title>Olsenella immobilis sp.nov., isolated from the mud in a fermentation cellar used for the production of Chinese strong-flavoured liquor.</title>
        <authorList>
            <person name="Lu L."/>
        </authorList>
    </citation>
    <scope>NUCLEOTIDE SEQUENCE [LARGE SCALE GENOMIC DNA]</scope>
    <source>
        <strain evidence="2 3">LZLJ-2</strain>
    </source>
</reference>
<feature type="transmembrane region" description="Helical" evidence="1">
    <location>
        <begin position="262"/>
        <end position="281"/>
    </location>
</feature>
<dbReference type="InterPro" id="IPR050303">
    <property type="entry name" value="GatZ_KbaZ_carbometab"/>
</dbReference>
<evidence type="ECO:0000313" key="3">
    <source>
        <dbReference type="Proteomes" id="UP000593735"/>
    </source>
</evidence>
<gene>
    <name evidence="2" type="ORF">INP52_08540</name>
</gene>
<dbReference type="Proteomes" id="UP000593735">
    <property type="component" value="Chromosome"/>
</dbReference>
<feature type="transmembrane region" description="Helical" evidence="1">
    <location>
        <begin position="197"/>
        <end position="216"/>
    </location>
</feature>
<evidence type="ECO:0000256" key="1">
    <source>
        <dbReference type="SAM" id="Phobius"/>
    </source>
</evidence>
<name>A0A7S7RUB9_9ACTN</name>
<keyword evidence="1" id="KW-0472">Membrane</keyword>
<dbReference type="PANTHER" id="PTHR32502:SF27">
    <property type="entry name" value="PTS SYSTEM, MANNOSE-SPECIFIC IID COMPONENT"/>
    <property type="match status" value="1"/>
</dbReference>
<dbReference type="RefSeq" id="WP_194370884.1">
    <property type="nucleotide sequence ID" value="NZ_CP063767.1"/>
</dbReference>
<dbReference type="AlphaFoldDB" id="A0A7S7RUB9"/>
<dbReference type="EMBL" id="CP063767">
    <property type="protein sequence ID" value="QOY60438.1"/>
    <property type="molecule type" value="Genomic_DNA"/>
</dbReference>
<sequence>MAKDSQSVRVGANGKQGLTNSDLNKLWYRWQVGWFATSSYEKLETHGFAWSYIPFAEKFYADDPEGKKELLLRHSQFYNTEPQVGTIINGIVASMEEDIALGGETPNELPVSIKTTLMGPLASLGDSVIQGIIVPTLLSIGMSIAADGSAAGPLFYIVSWLIIGMGLSYGLFRYGYKMGLNALDIFVGENSRRIMDAINVVGIIITGTLAASMISVKTIVQIPMGSEMSALQDTLNGVFPGLLALITVLFTYWMLNKKQYTATKTMLILVVAVIVLCAVTFL</sequence>
<dbReference type="GO" id="GO:0005886">
    <property type="term" value="C:plasma membrane"/>
    <property type="evidence" value="ECO:0007669"/>
    <property type="project" value="TreeGrafter"/>
</dbReference>